<proteinExistence type="predicted"/>
<comment type="caution">
    <text evidence="1">The sequence shown here is derived from an EMBL/GenBank/DDBJ whole genome shotgun (WGS) entry which is preliminary data.</text>
</comment>
<protein>
    <submittedName>
        <fullName evidence="1">Uncharacterized protein</fullName>
    </submittedName>
</protein>
<name>A0A7J0GKN9_9ERIC</name>
<dbReference type="Proteomes" id="UP000585474">
    <property type="component" value="Unassembled WGS sequence"/>
</dbReference>
<dbReference type="PANTHER" id="PTHR11697:SF230">
    <property type="entry name" value="ZINC FINGER, MYM DOMAIN CONTAINING 1"/>
    <property type="match status" value="1"/>
</dbReference>
<dbReference type="EMBL" id="BJWL01000022">
    <property type="protein sequence ID" value="GFZ11350.1"/>
    <property type="molecule type" value="Genomic_DNA"/>
</dbReference>
<organism evidence="1 2">
    <name type="scientific">Actinidia rufa</name>
    <dbReference type="NCBI Taxonomy" id="165716"/>
    <lineage>
        <taxon>Eukaryota</taxon>
        <taxon>Viridiplantae</taxon>
        <taxon>Streptophyta</taxon>
        <taxon>Embryophyta</taxon>
        <taxon>Tracheophyta</taxon>
        <taxon>Spermatophyta</taxon>
        <taxon>Magnoliopsida</taxon>
        <taxon>eudicotyledons</taxon>
        <taxon>Gunneridae</taxon>
        <taxon>Pentapetalae</taxon>
        <taxon>asterids</taxon>
        <taxon>Ericales</taxon>
        <taxon>Actinidiaceae</taxon>
        <taxon>Actinidia</taxon>
    </lineage>
</organism>
<reference evidence="1 2" key="1">
    <citation type="submission" date="2019-07" db="EMBL/GenBank/DDBJ databases">
        <title>De Novo Assembly of kiwifruit Actinidia rufa.</title>
        <authorList>
            <person name="Sugita-Konishi S."/>
            <person name="Sato K."/>
            <person name="Mori E."/>
            <person name="Abe Y."/>
            <person name="Kisaki G."/>
            <person name="Hamano K."/>
            <person name="Suezawa K."/>
            <person name="Otani M."/>
            <person name="Fukuda T."/>
            <person name="Manabe T."/>
            <person name="Gomi K."/>
            <person name="Tabuchi M."/>
            <person name="Akimitsu K."/>
            <person name="Kataoka I."/>
        </authorList>
    </citation>
    <scope>NUCLEOTIDE SEQUENCE [LARGE SCALE GENOMIC DNA]</scope>
    <source>
        <strain evidence="2">cv. Fuchu</strain>
    </source>
</reference>
<evidence type="ECO:0000313" key="2">
    <source>
        <dbReference type="Proteomes" id="UP000585474"/>
    </source>
</evidence>
<keyword evidence="2" id="KW-1185">Reference proteome</keyword>
<gene>
    <name evidence="1" type="ORF">Acr_22g0007480</name>
</gene>
<dbReference type="InterPro" id="IPR055298">
    <property type="entry name" value="AtLOH3-like"/>
</dbReference>
<accession>A0A7J0GKN9</accession>
<dbReference type="OrthoDB" id="785612at2759"/>
<sequence>MATTLKNAIFATLSHYNLNVQGIRAHCLQLALVAASREVAIVHQFFTKLTSIVNIVSASFKRNDELKVAQAAEVAHLIAINEGLNQIGTLQSAGDTRWGSHLSSISSLIRMFNATCAVLSNIIKEGTTYAQRGDADAAYDALMSFEFVFILHLMKEIMEITDILCQALQCQSQDIVNAMHLVSSSKVLIQN</sequence>
<evidence type="ECO:0000313" key="1">
    <source>
        <dbReference type="EMBL" id="GFZ11350.1"/>
    </source>
</evidence>
<dbReference type="PANTHER" id="PTHR11697">
    <property type="entry name" value="GENERAL TRANSCRIPTION FACTOR 2-RELATED ZINC FINGER PROTEIN"/>
    <property type="match status" value="1"/>
</dbReference>
<dbReference type="AlphaFoldDB" id="A0A7J0GKN9"/>